<dbReference type="InterPro" id="IPR002173">
    <property type="entry name" value="Carboh/pur_kinase_PfkB_CS"/>
</dbReference>
<dbReference type="PROSITE" id="PS00584">
    <property type="entry name" value="PFKB_KINASES_2"/>
    <property type="match status" value="1"/>
</dbReference>
<accession>A0AAE0AVH3</accession>
<dbReference type="InterPro" id="IPR052700">
    <property type="entry name" value="Carb_kinase_PfkB-like"/>
</dbReference>
<feature type="domain" description="Carbohydrate kinase PfkB" evidence="4">
    <location>
        <begin position="3"/>
        <end position="68"/>
    </location>
</feature>
<organism evidence="5 6">
    <name type="scientific">Dipteronia sinensis</name>
    <dbReference type="NCBI Taxonomy" id="43782"/>
    <lineage>
        <taxon>Eukaryota</taxon>
        <taxon>Viridiplantae</taxon>
        <taxon>Streptophyta</taxon>
        <taxon>Embryophyta</taxon>
        <taxon>Tracheophyta</taxon>
        <taxon>Spermatophyta</taxon>
        <taxon>Magnoliopsida</taxon>
        <taxon>eudicotyledons</taxon>
        <taxon>Gunneridae</taxon>
        <taxon>Pentapetalae</taxon>
        <taxon>rosids</taxon>
        <taxon>malvids</taxon>
        <taxon>Sapindales</taxon>
        <taxon>Sapindaceae</taxon>
        <taxon>Hippocastanoideae</taxon>
        <taxon>Acereae</taxon>
        <taxon>Dipteronia</taxon>
    </lineage>
</organism>
<dbReference type="PANTHER" id="PTHR43320">
    <property type="entry name" value="SUGAR KINASE"/>
    <property type="match status" value="1"/>
</dbReference>
<evidence type="ECO:0000259" key="4">
    <source>
        <dbReference type="Pfam" id="PF00294"/>
    </source>
</evidence>
<dbReference type="Gene3D" id="3.40.1190.20">
    <property type="match status" value="1"/>
</dbReference>
<dbReference type="PANTHER" id="PTHR43320:SF1">
    <property type="entry name" value="OS01G0105900 PROTEIN"/>
    <property type="match status" value="1"/>
</dbReference>
<evidence type="ECO:0000313" key="6">
    <source>
        <dbReference type="Proteomes" id="UP001281410"/>
    </source>
</evidence>
<evidence type="ECO:0000256" key="3">
    <source>
        <dbReference type="ARBA" id="ARBA00022777"/>
    </source>
</evidence>
<gene>
    <name evidence="5" type="ORF">Dsin_011349</name>
</gene>
<dbReference type="AlphaFoldDB" id="A0AAE0AVH3"/>
<comment type="similarity">
    <text evidence="1">Belongs to the carbohydrate kinase PfkB family.</text>
</comment>
<dbReference type="GO" id="GO:0016301">
    <property type="term" value="F:kinase activity"/>
    <property type="evidence" value="ECO:0007669"/>
    <property type="project" value="UniProtKB-KW"/>
</dbReference>
<comment type="caution">
    <text evidence="5">The sequence shown here is derived from an EMBL/GenBank/DDBJ whole genome shotgun (WGS) entry which is preliminary data.</text>
</comment>
<dbReference type="InterPro" id="IPR029056">
    <property type="entry name" value="Ribokinase-like"/>
</dbReference>
<proteinExistence type="inferred from homology"/>
<keyword evidence="3" id="KW-0418">Kinase</keyword>
<dbReference type="Pfam" id="PF00294">
    <property type="entry name" value="PfkB"/>
    <property type="match status" value="1"/>
</dbReference>
<reference evidence="5" key="1">
    <citation type="journal article" date="2023" name="Plant J.">
        <title>Genome sequences and population genomics provide insights into the demographic history, inbreeding, and mutation load of two 'living fossil' tree species of Dipteronia.</title>
        <authorList>
            <person name="Feng Y."/>
            <person name="Comes H.P."/>
            <person name="Chen J."/>
            <person name="Zhu S."/>
            <person name="Lu R."/>
            <person name="Zhang X."/>
            <person name="Li P."/>
            <person name="Qiu J."/>
            <person name="Olsen K.M."/>
            <person name="Qiu Y."/>
        </authorList>
    </citation>
    <scope>NUCLEOTIDE SEQUENCE</scope>
    <source>
        <strain evidence="5">NBL</strain>
    </source>
</reference>
<evidence type="ECO:0000256" key="1">
    <source>
        <dbReference type="ARBA" id="ARBA00010688"/>
    </source>
</evidence>
<dbReference type="SUPFAM" id="SSF53613">
    <property type="entry name" value="Ribokinase-like"/>
    <property type="match status" value="1"/>
</dbReference>
<protein>
    <recommendedName>
        <fullName evidence="4">Carbohydrate kinase PfkB domain-containing protein</fullName>
    </recommendedName>
</protein>
<dbReference type="Proteomes" id="UP001281410">
    <property type="component" value="Unassembled WGS sequence"/>
</dbReference>
<keyword evidence="2" id="KW-0808">Transferase</keyword>
<evidence type="ECO:0000256" key="2">
    <source>
        <dbReference type="ARBA" id="ARBA00022679"/>
    </source>
</evidence>
<keyword evidence="6" id="KW-1185">Reference proteome</keyword>
<evidence type="ECO:0000313" key="5">
    <source>
        <dbReference type="EMBL" id="KAK3224324.1"/>
    </source>
</evidence>
<sequence>MAKHGGETVRVAATGDGKVIDTTGAGDLFVSGFLYGLVKGRSLEECCQVGSCSGGSIIRSLGAQVTLENWHRMAQHMHIQALPLPQSTTIGIV</sequence>
<name>A0AAE0AVH3_9ROSI</name>
<dbReference type="EMBL" id="JANJYJ010000003">
    <property type="protein sequence ID" value="KAK3224324.1"/>
    <property type="molecule type" value="Genomic_DNA"/>
</dbReference>
<dbReference type="InterPro" id="IPR011611">
    <property type="entry name" value="PfkB_dom"/>
</dbReference>